<evidence type="ECO:0000313" key="1">
    <source>
        <dbReference type="EMBL" id="CAB9528337.1"/>
    </source>
</evidence>
<dbReference type="Proteomes" id="UP001153069">
    <property type="component" value="Unassembled WGS sequence"/>
</dbReference>
<comment type="caution">
    <text evidence="1">The sequence shown here is derived from an EMBL/GenBank/DDBJ whole genome shotgun (WGS) entry which is preliminary data.</text>
</comment>
<evidence type="ECO:0000313" key="2">
    <source>
        <dbReference type="Proteomes" id="UP001153069"/>
    </source>
</evidence>
<organism evidence="1 2">
    <name type="scientific">Seminavis robusta</name>
    <dbReference type="NCBI Taxonomy" id="568900"/>
    <lineage>
        <taxon>Eukaryota</taxon>
        <taxon>Sar</taxon>
        <taxon>Stramenopiles</taxon>
        <taxon>Ochrophyta</taxon>
        <taxon>Bacillariophyta</taxon>
        <taxon>Bacillariophyceae</taxon>
        <taxon>Bacillariophycidae</taxon>
        <taxon>Naviculales</taxon>
        <taxon>Naviculaceae</taxon>
        <taxon>Seminavis</taxon>
    </lineage>
</organism>
<sequence length="109" mass="12663">MGLLVLQNNQNMEAGRGPKCLTHDVGRQKCQWVLNAPPLQLAGSPWMQAKIEHLVPVRYDVPYGSMIAPVDQVWKQLMRYYFKPFYPFVVKLDQDHRMAPPPKNWNSKN</sequence>
<dbReference type="EMBL" id="CAICTM010002198">
    <property type="protein sequence ID" value="CAB9528337.1"/>
    <property type="molecule type" value="Genomic_DNA"/>
</dbReference>
<accession>A0A9N8EUC1</accession>
<dbReference type="AlphaFoldDB" id="A0A9N8EUC1"/>
<protein>
    <submittedName>
        <fullName evidence="1">Uncharacterized protein</fullName>
    </submittedName>
</protein>
<gene>
    <name evidence="1" type="ORF">SEMRO_2200_G318851.1</name>
</gene>
<name>A0A9N8EUC1_9STRA</name>
<proteinExistence type="predicted"/>
<reference evidence="1" key="1">
    <citation type="submission" date="2020-06" db="EMBL/GenBank/DDBJ databases">
        <authorList>
            <consortium name="Plant Systems Biology data submission"/>
        </authorList>
    </citation>
    <scope>NUCLEOTIDE SEQUENCE</scope>
    <source>
        <strain evidence="1">D6</strain>
    </source>
</reference>
<keyword evidence="2" id="KW-1185">Reference proteome</keyword>